<dbReference type="EMBL" id="AAHMLI010000065">
    <property type="protein sequence ID" value="EBX8630646.1"/>
    <property type="molecule type" value="Genomic_DNA"/>
</dbReference>
<comment type="caution">
    <text evidence="1">The sequence shown here is derived from an EMBL/GenBank/DDBJ whole genome shotgun (WGS) entry which is preliminary data.</text>
</comment>
<dbReference type="Pfam" id="PF05593">
    <property type="entry name" value="RHS_repeat"/>
    <property type="match status" value="1"/>
</dbReference>
<organism evidence="1">
    <name type="scientific">Salmonella enterica subsp. enterica serovar Kintambo</name>
    <dbReference type="NCBI Taxonomy" id="1192730"/>
    <lineage>
        <taxon>Bacteria</taxon>
        <taxon>Pseudomonadati</taxon>
        <taxon>Pseudomonadota</taxon>
        <taxon>Gammaproteobacteria</taxon>
        <taxon>Enterobacterales</taxon>
        <taxon>Enterobacteriaceae</taxon>
        <taxon>Salmonella</taxon>
    </lineage>
</organism>
<proteinExistence type="predicted"/>
<protein>
    <submittedName>
        <fullName evidence="1">Uncharacterized protein</fullName>
    </submittedName>
</protein>
<sequence>MIDRLNILNFFRPVVCKTGDCHRFRHDELARAETEQRAAQPDDELRLKYDGRGLLVTEENRAGKHEHEYDPLGNLLTTTLPDGRRIENLYYGSGHLLETQLRDGEHIFQLAEYERDNLHREVHRRQGNVWRQTEYDLTGRRTAKRAHRRWTKVVEETTPRWAGMRLYGEQQPDSPEVLFTCNADIVVRDNKTGEIIAIETKTGKATRAGRLHECAIFNQLHRYSISFSVFKACGVDLIF</sequence>
<dbReference type="InterPro" id="IPR031325">
    <property type="entry name" value="RHS_repeat"/>
</dbReference>
<evidence type="ECO:0000313" key="1">
    <source>
        <dbReference type="EMBL" id="EBX8630646.1"/>
    </source>
</evidence>
<reference evidence="1" key="1">
    <citation type="submission" date="2018-07" db="EMBL/GenBank/DDBJ databases">
        <authorList>
            <person name="Ashton P.M."/>
            <person name="Dallman T."/>
            <person name="Nair S."/>
            <person name="De Pinna E."/>
            <person name="Peters T."/>
            <person name="Grant K."/>
        </authorList>
    </citation>
    <scope>NUCLEOTIDE SEQUENCE</scope>
    <source>
        <strain evidence="1">242348</strain>
    </source>
</reference>
<accession>A0A5W7S2A2</accession>
<dbReference type="InterPro" id="IPR006530">
    <property type="entry name" value="YD"/>
</dbReference>
<dbReference type="AlphaFoldDB" id="A0A5W7S2A2"/>
<gene>
    <name evidence="1" type="ORF">DTU03_24660</name>
</gene>
<dbReference type="NCBIfam" id="TIGR01643">
    <property type="entry name" value="YD_repeat_2x"/>
    <property type="match status" value="1"/>
</dbReference>
<dbReference type="Gene3D" id="2.180.10.10">
    <property type="entry name" value="RHS repeat-associated core"/>
    <property type="match status" value="1"/>
</dbReference>
<name>A0A5W7S2A2_SALET</name>